<keyword evidence="2" id="KW-0547">Nucleotide-binding</keyword>
<sequence length="258" mass="29694">GQPHHPRQRQRLLRRVPRDRRHLHGHRRAVHHGVHRPVRLWQVDGAAHHQPHARGDPRRPRRGHHRPRRRRHLRAGHRPGRRAPSRRHGLPAAQPVPDDVHLRQRRRRAQAERPAQEERDRRGRRDLAEGRQPVGGGQGPPRPPRCGAVRRPAAAAVHRPRHRRQAAGAAHGRAGVGPRPDLHAGDRGPDDAAEERLHDRHRHPQHAAGGAGLRPHRLLQHRGHRPAGPPRRDRRHAEDLQQPGREEDRGLHHRSLRL</sequence>
<reference evidence="2" key="1">
    <citation type="submission" date="2020-02" db="EMBL/GenBank/DDBJ databases">
        <authorList>
            <person name="Meier V. D."/>
        </authorList>
    </citation>
    <scope>NUCLEOTIDE SEQUENCE</scope>
    <source>
        <strain evidence="2">AVDCRST_MAG61</strain>
    </source>
</reference>
<feature type="compositionally biased region" description="Low complexity" evidence="1">
    <location>
        <begin position="145"/>
        <end position="157"/>
    </location>
</feature>
<feature type="compositionally biased region" description="Basic residues" evidence="1">
    <location>
        <begin position="214"/>
        <end position="225"/>
    </location>
</feature>
<keyword evidence="2" id="KW-0067">ATP-binding</keyword>
<feature type="compositionally biased region" description="Basic and acidic residues" evidence="1">
    <location>
        <begin position="235"/>
        <end position="250"/>
    </location>
</feature>
<feature type="compositionally biased region" description="Low complexity" evidence="1">
    <location>
        <begin position="166"/>
        <end position="179"/>
    </location>
</feature>
<name>A0A6J4K3Z7_9ACTN</name>
<proteinExistence type="predicted"/>
<evidence type="ECO:0000313" key="2">
    <source>
        <dbReference type="EMBL" id="CAA9294798.1"/>
    </source>
</evidence>
<accession>A0A6J4K3Z7</accession>
<dbReference type="EMBL" id="CADCTT010000073">
    <property type="protein sequence ID" value="CAA9294798.1"/>
    <property type="molecule type" value="Genomic_DNA"/>
</dbReference>
<feature type="compositionally biased region" description="Basic residues" evidence="1">
    <location>
        <begin position="59"/>
        <end position="89"/>
    </location>
</feature>
<feature type="region of interest" description="Disordered" evidence="1">
    <location>
        <begin position="17"/>
        <end position="258"/>
    </location>
</feature>
<feature type="non-terminal residue" evidence="2">
    <location>
        <position position="258"/>
    </location>
</feature>
<feature type="compositionally biased region" description="Basic and acidic residues" evidence="1">
    <location>
        <begin position="109"/>
        <end position="129"/>
    </location>
</feature>
<dbReference type="GO" id="GO:0005524">
    <property type="term" value="F:ATP binding"/>
    <property type="evidence" value="ECO:0007669"/>
    <property type="project" value="UniProtKB-KW"/>
</dbReference>
<protein>
    <submittedName>
        <fullName evidence="2">Phosphate transport ATP-binding protein PstB</fullName>
    </submittedName>
</protein>
<evidence type="ECO:0000256" key="1">
    <source>
        <dbReference type="SAM" id="MobiDB-lite"/>
    </source>
</evidence>
<dbReference type="AlphaFoldDB" id="A0A6J4K3Z7"/>
<feature type="compositionally biased region" description="Basic and acidic residues" evidence="1">
    <location>
        <begin position="180"/>
        <end position="198"/>
    </location>
</feature>
<organism evidence="2">
    <name type="scientific">uncultured Friedmanniella sp</name>
    <dbReference type="NCBI Taxonomy" id="335381"/>
    <lineage>
        <taxon>Bacteria</taxon>
        <taxon>Bacillati</taxon>
        <taxon>Actinomycetota</taxon>
        <taxon>Actinomycetes</taxon>
        <taxon>Propionibacteriales</taxon>
        <taxon>Nocardioidaceae</taxon>
        <taxon>Friedmanniella</taxon>
        <taxon>environmental samples</taxon>
    </lineage>
</organism>
<gene>
    <name evidence="2" type="ORF">AVDCRST_MAG61-479</name>
</gene>
<feature type="non-terminal residue" evidence="2">
    <location>
        <position position="1"/>
    </location>
</feature>
<feature type="compositionally biased region" description="Basic residues" evidence="1">
    <location>
        <begin position="17"/>
        <end position="38"/>
    </location>
</feature>